<evidence type="ECO:0008006" key="4">
    <source>
        <dbReference type="Google" id="ProtNLM"/>
    </source>
</evidence>
<evidence type="ECO:0000313" key="2">
    <source>
        <dbReference type="EMBL" id="QKM60678.1"/>
    </source>
</evidence>
<keyword evidence="1" id="KW-0472">Membrane</keyword>
<dbReference type="RefSeq" id="WP_173960439.1">
    <property type="nucleotide sequence ID" value="NZ_CBCSCC010000005.1"/>
</dbReference>
<feature type="transmembrane region" description="Helical" evidence="1">
    <location>
        <begin position="20"/>
        <end position="42"/>
    </location>
</feature>
<feature type="transmembrane region" description="Helical" evidence="1">
    <location>
        <begin position="62"/>
        <end position="85"/>
    </location>
</feature>
<name>A0A6M9PMV5_9BURK</name>
<keyword evidence="3" id="KW-1185">Reference proteome</keyword>
<evidence type="ECO:0000256" key="1">
    <source>
        <dbReference type="SAM" id="Phobius"/>
    </source>
</evidence>
<gene>
    <name evidence="2" type="ORF">DN92_06320</name>
</gene>
<proteinExistence type="predicted"/>
<organism evidence="2 3">
    <name type="scientific">Polynucleobacter arcticus</name>
    <dbReference type="NCBI Taxonomy" id="1743165"/>
    <lineage>
        <taxon>Bacteria</taxon>
        <taxon>Pseudomonadati</taxon>
        <taxon>Pseudomonadota</taxon>
        <taxon>Betaproteobacteria</taxon>
        <taxon>Burkholderiales</taxon>
        <taxon>Burkholderiaceae</taxon>
        <taxon>Polynucleobacter</taxon>
    </lineage>
</organism>
<dbReference type="EMBL" id="CP028940">
    <property type="protein sequence ID" value="QKM60678.1"/>
    <property type="molecule type" value="Genomic_DNA"/>
</dbReference>
<feature type="transmembrane region" description="Helical" evidence="1">
    <location>
        <begin position="121"/>
        <end position="144"/>
    </location>
</feature>
<protein>
    <recommendedName>
        <fullName evidence="4">Potassium channel domain-containing protein</fullName>
    </recommendedName>
</protein>
<dbReference type="AlphaFoldDB" id="A0A6M9PMV5"/>
<dbReference type="KEGG" id="pard:DN92_06320"/>
<evidence type="ECO:0000313" key="3">
    <source>
        <dbReference type="Proteomes" id="UP000501090"/>
    </source>
</evidence>
<keyword evidence="1" id="KW-1133">Transmembrane helix</keyword>
<dbReference type="Proteomes" id="UP000501090">
    <property type="component" value="Chromosome"/>
</dbReference>
<reference evidence="2 3" key="1">
    <citation type="submission" date="2018-04" db="EMBL/GenBank/DDBJ databases">
        <title>Polynucleobacter sp. UK-Long2-W17 genome.</title>
        <authorList>
            <person name="Hahn M.W."/>
        </authorList>
    </citation>
    <scope>NUCLEOTIDE SEQUENCE [LARGE SCALE GENOMIC DNA]</scope>
    <source>
        <strain evidence="2 3">UK-Long2-W17</strain>
    </source>
</reference>
<sequence length="161" mass="18651">MIEALINFPLLALVRDASWGIVGLITILIFHGSAINHIYMVFERRTTKYLKLIQYNRVFAHFYASFVFIAITHLLEILLWAIFIFSFNLFKEPIDAILFAGSCYTTVGFEPDALPDGWKTLAFFISFTGLFSLAWTTSIMFGMTTTYKEAWNLKYKDRFNL</sequence>
<accession>A0A6M9PMV5</accession>
<dbReference type="SUPFAM" id="SSF81324">
    <property type="entry name" value="Voltage-gated potassium channels"/>
    <property type="match status" value="1"/>
</dbReference>
<keyword evidence="1" id="KW-0812">Transmembrane</keyword>